<feature type="region of interest" description="Disordered" evidence="6">
    <location>
        <begin position="1"/>
        <end position="74"/>
    </location>
</feature>
<feature type="domain" description="DNA2/NAM7 helicase helicase" evidence="7">
    <location>
        <begin position="319"/>
        <end position="661"/>
    </location>
</feature>
<dbReference type="Pfam" id="PF13086">
    <property type="entry name" value="AAA_11"/>
    <property type="match status" value="1"/>
</dbReference>
<dbReference type="GO" id="GO:0016787">
    <property type="term" value="F:hydrolase activity"/>
    <property type="evidence" value="ECO:0007669"/>
    <property type="project" value="UniProtKB-KW"/>
</dbReference>
<keyword evidence="5" id="KW-0175">Coiled coil</keyword>
<evidence type="ECO:0000313" key="10">
    <source>
        <dbReference type="EMBL" id="CAL1143826.1"/>
    </source>
</evidence>
<dbReference type="InterPro" id="IPR041679">
    <property type="entry name" value="DNA2/NAM7-like_C"/>
</dbReference>
<evidence type="ECO:0000256" key="2">
    <source>
        <dbReference type="ARBA" id="ARBA00022801"/>
    </source>
</evidence>
<evidence type="ECO:0000256" key="4">
    <source>
        <dbReference type="ARBA" id="ARBA00022840"/>
    </source>
</evidence>
<dbReference type="OrthoDB" id="6513042at2759"/>
<dbReference type="InterPro" id="IPR041677">
    <property type="entry name" value="DNA2/NAM7_AAA_11"/>
</dbReference>
<reference evidence="10" key="2">
    <citation type="submission" date="2024-04" db="EMBL/GenBank/DDBJ databases">
        <authorList>
            <person name="Chen Y."/>
            <person name="Shah S."/>
            <person name="Dougan E. K."/>
            <person name="Thang M."/>
            <person name="Chan C."/>
        </authorList>
    </citation>
    <scope>NUCLEOTIDE SEQUENCE [LARGE SCALE GENOMIC DNA]</scope>
</reference>
<evidence type="ECO:0000256" key="6">
    <source>
        <dbReference type="SAM" id="MobiDB-lite"/>
    </source>
</evidence>
<feature type="compositionally biased region" description="Basic residues" evidence="6">
    <location>
        <begin position="8"/>
        <end position="21"/>
    </location>
</feature>
<dbReference type="GO" id="GO:0005524">
    <property type="term" value="F:ATP binding"/>
    <property type="evidence" value="ECO:0007669"/>
    <property type="project" value="UniProtKB-KW"/>
</dbReference>
<feature type="coiled-coil region" evidence="5">
    <location>
        <begin position="452"/>
        <end position="493"/>
    </location>
</feature>
<feature type="domain" description="DNA2/NAM7 helicase-like C-terminal" evidence="8">
    <location>
        <begin position="671"/>
        <end position="863"/>
    </location>
</feature>
<protein>
    <submittedName>
        <fullName evidence="11">WW domain-containing protein</fullName>
    </submittedName>
</protein>
<proteinExistence type="predicted"/>
<dbReference type="Pfam" id="PF13087">
    <property type="entry name" value="AAA_12"/>
    <property type="match status" value="1"/>
</dbReference>
<evidence type="ECO:0000259" key="7">
    <source>
        <dbReference type="Pfam" id="PF13086"/>
    </source>
</evidence>
<evidence type="ECO:0000313" key="12">
    <source>
        <dbReference type="Proteomes" id="UP001152797"/>
    </source>
</evidence>
<dbReference type="AlphaFoldDB" id="A0A9P1CFG5"/>
<dbReference type="InterPro" id="IPR027417">
    <property type="entry name" value="P-loop_NTPase"/>
</dbReference>
<dbReference type="CDD" id="cd18808">
    <property type="entry name" value="SF1_C_Upf1"/>
    <property type="match status" value="1"/>
</dbReference>
<keyword evidence="1" id="KW-0547">Nucleotide-binding</keyword>
<organism evidence="9">
    <name type="scientific">Cladocopium goreaui</name>
    <dbReference type="NCBI Taxonomy" id="2562237"/>
    <lineage>
        <taxon>Eukaryota</taxon>
        <taxon>Sar</taxon>
        <taxon>Alveolata</taxon>
        <taxon>Dinophyceae</taxon>
        <taxon>Suessiales</taxon>
        <taxon>Symbiodiniaceae</taxon>
        <taxon>Cladocopium</taxon>
    </lineage>
</organism>
<sequence length="899" mass="100474">MVREITGRKKKRKGSKAKAAKAAKAAKERTSKPKPKAKAKKAKNAKKGGGKAGKARRQKEKAQRKDIQGTLPGSVSTWKRCKRFQGFQGSKVSRGPQKILKVDSRKVGQRVASLATRQALFLELQAVSLTIGNLSSSFPEGWTVKMSNPLPQDGRFDKIKEYQDCWEEALILETKAQFISEAAKSFKPRQYNFEAQCMDDTWILLDQEKRLPGRPCGQELHVGSLVLIRGADFASVGRVEMTPSNLKGISSRGLCQGAMVQVTVLGVSLVSAAREIDAIRKVRHIPALLVDQLLGRLPPGEPWRGFERMEEKFHCLKSLNPSQTKAVVRAASSSSGFVSIHGPPGTGKSQALLALVNTLHIRKLGEYHRGIEEMVLGSGNRKAPERWKEAVCHFPRLLVTAHSNAAVEQLQQRARAGCFIDQNGGSYEPIHYRLSSYNAENDQNDNVDAQIRELLSLEVKVLKEERQQLRREMEHLDAHIVKLIREIRQLQKVCPLPAGVQAILEGGVIEYVDESGCQFLDPPKPQPGERTTEPLQMAHVVGRMEELVRCSDGYRELKGRVERCQLVEDFKCGLLQVPFTKLKLRLEANILEFAHILFATANTTARLGQLVNEQAMKSFDTVVIDEAAQATEPSVIIPLCLSSGRSAVLIGDHLQLPPTVFMPNADELLVSRSLFERLCVVGHKPELLQEQYRMAPEISAFPRAYFYEGRLQDAQVVQTRPRCELVPPFLFLNLKSFAERRPDGSWLNQAEAFFCVKLVTDLQKHAKMLGREEVAKRIGIITPYRAQKNFIDQLIWNVKLKLQFPVKVATVDAYQGQEFEAVICSTVRASHNQSAGIGFLRDDRRLNVALTRAKQILLVVGHEQTLCQSKTLAALINHARKHNAFRDVHGNDDVLLTGD</sequence>
<dbReference type="EMBL" id="CAMXCT020001479">
    <property type="protein sequence ID" value="CAL1143826.1"/>
    <property type="molecule type" value="Genomic_DNA"/>
</dbReference>
<evidence type="ECO:0000256" key="1">
    <source>
        <dbReference type="ARBA" id="ARBA00022741"/>
    </source>
</evidence>
<dbReference type="EMBL" id="CAMXCT010001479">
    <property type="protein sequence ID" value="CAI3990451.1"/>
    <property type="molecule type" value="Genomic_DNA"/>
</dbReference>
<dbReference type="GO" id="GO:0005694">
    <property type="term" value="C:chromosome"/>
    <property type="evidence" value="ECO:0007669"/>
    <property type="project" value="UniProtKB-ARBA"/>
</dbReference>
<name>A0A9P1CFG5_9DINO</name>
<evidence type="ECO:0000256" key="5">
    <source>
        <dbReference type="SAM" id="Coils"/>
    </source>
</evidence>
<dbReference type="Gene3D" id="3.40.50.300">
    <property type="entry name" value="P-loop containing nucleotide triphosphate hydrolases"/>
    <property type="match status" value="2"/>
</dbReference>
<keyword evidence="4" id="KW-0067">ATP-binding</keyword>
<dbReference type="InterPro" id="IPR045055">
    <property type="entry name" value="DNA2/NAM7-like"/>
</dbReference>
<reference evidence="9" key="1">
    <citation type="submission" date="2022-10" db="EMBL/GenBank/DDBJ databases">
        <authorList>
            <person name="Chen Y."/>
            <person name="Dougan E. K."/>
            <person name="Chan C."/>
            <person name="Rhodes N."/>
            <person name="Thang M."/>
        </authorList>
    </citation>
    <scope>NUCLEOTIDE SEQUENCE</scope>
</reference>
<evidence type="ECO:0000313" key="9">
    <source>
        <dbReference type="EMBL" id="CAI3990451.1"/>
    </source>
</evidence>
<evidence type="ECO:0000313" key="11">
    <source>
        <dbReference type="EMBL" id="CAL4777763.1"/>
    </source>
</evidence>
<dbReference type="SUPFAM" id="SSF52540">
    <property type="entry name" value="P-loop containing nucleoside triphosphate hydrolases"/>
    <property type="match status" value="1"/>
</dbReference>
<dbReference type="PANTHER" id="PTHR10887">
    <property type="entry name" value="DNA2/NAM7 HELICASE FAMILY"/>
    <property type="match status" value="1"/>
</dbReference>
<keyword evidence="2" id="KW-0378">Hydrolase</keyword>
<dbReference type="EMBL" id="CAMXCT030001479">
    <property type="protein sequence ID" value="CAL4777763.1"/>
    <property type="molecule type" value="Genomic_DNA"/>
</dbReference>
<evidence type="ECO:0000259" key="8">
    <source>
        <dbReference type="Pfam" id="PF13087"/>
    </source>
</evidence>
<accession>A0A9P1CFG5</accession>
<dbReference type="PANTHER" id="PTHR10887:SF495">
    <property type="entry name" value="HELICASE SENATAXIN ISOFORM X1-RELATED"/>
    <property type="match status" value="1"/>
</dbReference>
<feature type="compositionally biased region" description="Basic residues" evidence="6">
    <location>
        <begin position="32"/>
        <end position="59"/>
    </location>
</feature>
<dbReference type="Proteomes" id="UP001152797">
    <property type="component" value="Unassembled WGS sequence"/>
</dbReference>
<dbReference type="FunFam" id="3.40.50.300:FF:000326">
    <property type="entry name" value="P-loop containing nucleoside triphosphate hydrolase"/>
    <property type="match status" value="1"/>
</dbReference>
<evidence type="ECO:0000256" key="3">
    <source>
        <dbReference type="ARBA" id="ARBA00022806"/>
    </source>
</evidence>
<gene>
    <name evidence="9" type="ORF">C1SCF055_LOCUS17437</name>
</gene>
<keyword evidence="3" id="KW-0347">Helicase</keyword>
<comment type="caution">
    <text evidence="9">The sequence shown here is derived from an EMBL/GenBank/DDBJ whole genome shotgun (WGS) entry which is preliminary data.</text>
</comment>
<dbReference type="InterPro" id="IPR047187">
    <property type="entry name" value="SF1_C_Upf1"/>
</dbReference>
<keyword evidence="12" id="KW-1185">Reference proteome</keyword>
<dbReference type="GO" id="GO:0004386">
    <property type="term" value="F:helicase activity"/>
    <property type="evidence" value="ECO:0007669"/>
    <property type="project" value="UniProtKB-KW"/>
</dbReference>